<evidence type="ECO:0000256" key="1">
    <source>
        <dbReference type="SAM" id="Coils"/>
    </source>
</evidence>
<dbReference type="GO" id="GO:0045182">
    <property type="term" value="F:translation regulator activity"/>
    <property type="evidence" value="ECO:0007669"/>
    <property type="project" value="TreeGrafter"/>
</dbReference>
<feature type="region of interest" description="Disordered" evidence="2">
    <location>
        <begin position="460"/>
        <end position="502"/>
    </location>
</feature>
<evidence type="ECO:0000256" key="2">
    <source>
        <dbReference type="SAM" id="MobiDB-lite"/>
    </source>
</evidence>
<dbReference type="Gene3D" id="3.30.1370.10">
    <property type="entry name" value="K Homology domain, type 1"/>
    <property type="match status" value="1"/>
</dbReference>
<dbReference type="GO" id="GO:0043005">
    <property type="term" value="C:neuron projection"/>
    <property type="evidence" value="ECO:0007669"/>
    <property type="project" value="TreeGrafter"/>
</dbReference>
<dbReference type="PANTHER" id="PTHR10603:SF7">
    <property type="entry name" value="FRAGILE X MESSENGER RIBONUCLEOPROTEIN 1 HOMOLOG"/>
    <property type="match status" value="1"/>
</dbReference>
<name>A0AAF3E998_9BILA</name>
<keyword evidence="3" id="KW-1185">Reference proteome</keyword>
<dbReference type="Proteomes" id="UP000887575">
    <property type="component" value="Unassembled WGS sequence"/>
</dbReference>
<feature type="compositionally biased region" description="Basic and acidic residues" evidence="2">
    <location>
        <begin position="397"/>
        <end position="424"/>
    </location>
</feature>
<evidence type="ECO:0000313" key="3">
    <source>
        <dbReference type="Proteomes" id="UP000887575"/>
    </source>
</evidence>
<dbReference type="GO" id="GO:0010494">
    <property type="term" value="C:cytoplasmic stress granule"/>
    <property type="evidence" value="ECO:0007669"/>
    <property type="project" value="TreeGrafter"/>
</dbReference>
<dbReference type="PANTHER" id="PTHR10603">
    <property type="entry name" value="FRAGILE X MENTAL RETARDATION SYNDROME-RELATED PROTEIN"/>
    <property type="match status" value="1"/>
</dbReference>
<dbReference type="GO" id="GO:0005634">
    <property type="term" value="C:nucleus"/>
    <property type="evidence" value="ECO:0007669"/>
    <property type="project" value="TreeGrafter"/>
</dbReference>
<dbReference type="GO" id="GO:0003730">
    <property type="term" value="F:mRNA 3'-UTR binding"/>
    <property type="evidence" value="ECO:0007669"/>
    <property type="project" value="TreeGrafter"/>
</dbReference>
<accession>A0AAF3E998</accession>
<dbReference type="GO" id="GO:0048170">
    <property type="term" value="P:positive regulation of long-term neuronal synaptic plasticity"/>
    <property type="evidence" value="ECO:0007669"/>
    <property type="project" value="TreeGrafter"/>
</dbReference>
<dbReference type="GO" id="GO:0045727">
    <property type="term" value="P:positive regulation of translation"/>
    <property type="evidence" value="ECO:0007669"/>
    <property type="project" value="TreeGrafter"/>
</dbReference>
<protein>
    <submittedName>
        <fullName evidence="4">Tudor domain-containing protein</fullName>
    </submittedName>
</protein>
<feature type="coiled-coil region" evidence="1">
    <location>
        <begin position="173"/>
        <end position="212"/>
    </location>
</feature>
<dbReference type="GO" id="GO:0043488">
    <property type="term" value="P:regulation of mRNA stability"/>
    <property type="evidence" value="ECO:0007669"/>
    <property type="project" value="TreeGrafter"/>
</dbReference>
<feature type="region of interest" description="Disordered" evidence="2">
    <location>
        <begin position="395"/>
        <end position="424"/>
    </location>
</feature>
<proteinExistence type="predicted"/>
<dbReference type="WBParaSite" id="MBELARI_LOCUS10498">
    <property type="protein sequence ID" value="MBELARI_LOCUS10498"/>
    <property type="gene ID" value="MBELARI_LOCUS10498"/>
</dbReference>
<dbReference type="InterPro" id="IPR036612">
    <property type="entry name" value="KH_dom_type_1_sf"/>
</dbReference>
<sequence>MNVEVRKDVNGAETWWPMKAIDITNEGLLIIGDAGQGDIQKIPFSDVRLPAIPASTLAFTVGNEIEAFIQDKMWRRVKITAFESNFLIVDLGDGKTDAVEFNSKVVRTTDTYYKKLTKDSFFHERFKIPEEVVNYFKKMNLIANFTYGKFFAKIEDEHMVVYATEKDRIEHAKMRLDVLIEDEKDRMDQLQKQKVRKALNNTEEDASTYMNEFSEPPSLRNLAIGTDGSNMKQAKEFESVQDIEVTFCLDTLYIFLFLIGRRLFQPYRSNRDSQGTQLTESDKQSPVFKVYANDPEATQKARALLEERVSVPKELVGNSVDKSGAIQIKNNEPMKGWRQNANELQRRMYHSSNAPVFGGGAWGRRGSTKEEIVSPNDRLGFNAVKRVGYDQSGSRQINDEVRPGQHRFGDRGGHDAWGRRGSAKEETLKGEIVRRDDRFGFNVAGHGDHEQFEIRQNNDEAHRSHQHRFGDRRGHGYGYRRNDEFRQSGRGGFRNDRGNQFC</sequence>
<keyword evidence="1" id="KW-0175">Coiled coil</keyword>
<reference evidence="4" key="1">
    <citation type="submission" date="2024-02" db="UniProtKB">
        <authorList>
            <consortium name="WormBaseParasite"/>
        </authorList>
    </citation>
    <scope>IDENTIFICATION</scope>
</reference>
<dbReference type="InterPro" id="IPR040148">
    <property type="entry name" value="FMR1"/>
</dbReference>
<dbReference type="GO" id="GO:0048513">
    <property type="term" value="P:animal organ development"/>
    <property type="evidence" value="ECO:0007669"/>
    <property type="project" value="TreeGrafter"/>
</dbReference>
<organism evidence="3 4">
    <name type="scientific">Mesorhabditis belari</name>
    <dbReference type="NCBI Taxonomy" id="2138241"/>
    <lineage>
        <taxon>Eukaryota</taxon>
        <taxon>Metazoa</taxon>
        <taxon>Ecdysozoa</taxon>
        <taxon>Nematoda</taxon>
        <taxon>Chromadorea</taxon>
        <taxon>Rhabditida</taxon>
        <taxon>Rhabditina</taxon>
        <taxon>Rhabditomorpha</taxon>
        <taxon>Rhabditoidea</taxon>
        <taxon>Rhabditidae</taxon>
        <taxon>Mesorhabditinae</taxon>
        <taxon>Mesorhabditis</taxon>
    </lineage>
</organism>
<evidence type="ECO:0000313" key="4">
    <source>
        <dbReference type="WBParaSite" id="MBELARI_LOCUS10498"/>
    </source>
</evidence>
<dbReference type="GO" id="GO:0099577">
    <property type="term" value="P:regulation of translation at presynapse, modulating synaptic transmission"/>
    <property type="evidence" value="ECO:0007669"/>
    <property type="project" value="TreeGrafter"/>
</dbReference>
<dbReference type="GO" id="GO:0051028">
    <property type="term" value="P:mRNA transport"/>
    <property type="evidence" value="ECO:0007669"/>
    <property type="project" value="TreeGrafter"/>
</dbReference>
<dbReference type="AlphaFoldDB" id="A0AAF3E998"/>
<dbReference type="GO" id="GO:0098793">
    <property type="term" value="C:presynapse"/>
    <property type="evidence" value="ECO:0007669"/>
    <property type="project" value="GOC"/>
</dbReference>